<organism evidence="1">
    <name type="scientific">Homalodisca liturata</name>
    <dbReference type="NCBI Taxonomy" id="320908"/>
    <lineage>
        <taxon>Eukaryota</taxon>
        <taxon>Metazoa</taxon>
        <taxon>Ecdysozoa</taxon>
        <taxon>Arthropoda</taxon>
        <taxon>Hexapoda</taxon>
        <taxon>Insecta</taxon>
        <taxon>Pterygota</taxon>
        <taxon>Neoptera</taxon>
        <taxon>Paraneoptera</taxon>
        <taxon>Hemiptera</taxon>
        <taxon>Auchenorrhyncha</taxon>
        <taxon>Membracoidea</taxon>
        <taxon>Cicadellidae</taxon>
        <taxon>Cicadellinae</taxon>
        <taxon>Proconiini</taxon>
        <taxon>Homalodisca</taxon>
    </lineage>
</organism>
<protein>
    <submittedName>
        <fullName evidence="1">Uncharacterized protein</fullName>
    </submittedName>
</protein>
<dbReference type="AlphaFoldDB" id="A0A1B6J1V6"/>
<accession>A0A1B6J1V6</accession>
<dbReference type="EMBL" id="GECU01014606">
    <property type="protein sequence ID" value="JAS93100.1"/>
    <property type="molecule type" value="Transcribed_RNA"/>
</dbReference>
<gene>
    <name evidence="1" type="ORF">g.7697</name>
</gene>
<evidence type="ECO:0000313" key="1">
    <source>
        <dbReference type="EMBL" id="JAS93100.1"/>
    </source>
</evidence>
<name>A0A1B6J1V6_9HEMI</name>
<proteinExistence type="predicted"/>
<reference evidence="1" key="1">
    <citation type="submission" date="2015-11" db="EMBL/GenBank/DDBJ databases">
        <title>De novo transcriptome assembly of four potential Pierce s Disease insect vectors from Arizona vineyards.</title>
        <authorList>
            <person name="Tassone E.E."/>
        </authorList>
    </citation>
    <scope>NUCLEOTIDE SEQUENCE</scope>
</reference>
<sequence length="147" mass="16962">MVSYCFFFMCFSILKEGISKNAPKKVCKTCEDIITLGESINDRIKSPSGLSEDFIEDIQICYESIEKIMDGIKVNNTICIHDFFKIKSTGGPAHLLLYPVSAAPLATFYEWDSFTTWQFRGLMKYTWVLWQDMEDYITEHHICNPSS</sequence>